<dbReference type="Proteomes" id="UP000019241">
    <property type="component" value="Unassembled WGS sequence"/>
</dbReference>
<comment type="caution">
    <text evidence="2">The sequence shown here is derived from an EMBL/GenBank/DDBJ whole genome shotgun (WGS) entry which is preliminary data.</text>
</comment>
<accession>W7DI05</accession>
<reference evidence="2 3" key="1">
    <citation type="submission" date="2012-12" db="EMBL/GenBank/DDBJ databases">
        <title>Novel taxa of Listeriaceae from agricultural environments in the United States.</title>
        <authorList>
            <person name="den Bakker H.C."/>
            <person name="Allred A."/>
            <person name="Warchocki S."/>
            <person name="Wright E.M."/>
            <person name="Burrell A."/>
            <person name="Nightingale K.K."/>
            <person name="Kephart D."/>
            <person name="Wiedmann M."/>
        </authorList>
    </citation>
    <scope>NUCLEOTIDE SEQUENCE [LARGE SCALE GENOMIC DNA]</scope>
    <source>
        <strain evidence="2 3">FSL S10-1203</strain>
    </source>
</reference>
<dbReference type="AlphaFoldDB" id="W7DI05"/>
<evidence type="ECO:0000256" key="1">
    <source>
        <dbReference type="SAM" id="Phobius"/>
    </source>
</evidence>
<organism evidence="2 3">
    <name type="scientific">Listeria fleischmannii FSL S10-1203</name>
    <dbReference type="NCBI Taxonomy" id="1265822"/>
    <lineage>
        <taxon>Bacteria</taxon>
        <taxon>Bacillati</taxon>
        <taxon>Bacillota</taxon>
        <taxon>Bacilli</taxon>
        <taxon>Bacillales</taxon>
        <taxon>Listeriaceae</taxon>
        <taxon>Listeria</taxon>
    </lineage>
</organism>
<sequence length="64" mass="7261">MKPRTVAISVVFIFAILSTIFNIFSPKELGKATTEIFKGVMSPAGINDDKIFDIFIFRLSTLYW</sequence>
<keyword evidence="2" id="KW-0067">ATP-binding</keyword>
<dbReference type="GO" id="GO:0005524">
    <property type="term" value="F:ATP binding"/>
    <property type="evidence" value="ECO:0007669"/>
    <property type="project" value="UniProtKB-KW"/>
</dbReference>
<keyword evidence="1" id="KW-0812">Transmembrane</keyword>
<keyword evidence="2" id="KW-0547">Nucleotide-binding</keyword>
<gene>
    <name evidence="2" type="ORF">MCOL2_02961</name>
</gene>
<name>W7DI05_9LIST</name>
<evidence type="ECO:0000313" key="2">
    <source>
        <dbReference type="EMBL" id="EUJ63219.1"/>
    </source>
</evidence>
<evidence type="ECO:0000313" key="3">
    <source>
        <dbReference type="Proteomes" id="UP000019241"/>
    </source>
</evidence>
<dbReference type="PATRIC" id="fig|1265822.4.peg.609"/>
<keyword evidence="1" id="KW-0472">Membrane</keyword>
<protein>
    <submittedName>
        <fullName evidence="2">ABC transporter ATP-binding protein/permease</fullName>
    </submittedName>
</protein>
<dbReference type="EMBL" id="AODM01000010">
    <property type="protein sequence ID" value="EUJ63219.1"/>
    <property type="molecule type" value="Genomic_DNA"/>
</dbReference>
<proteinExistence type="predicted"/>
<feature type="transmembrane region" description="Helical" evidence="1">
    <location>
        <begin position="6"/>
        <end position="24"/>
    </location>
</feature>
<keyword evidence="1" id="KW-1133">Transmembrane helix</keyword>